<gene>
    <name evidence="1" type="ORF">G4911_08650</name>
</gene>
<evidence type="ECO:0000313" key="2">
    <source>
        <dbReference type="Proteomes" id="UP000480681"/>
    </source>
</evidence>
<comment type="caution">
    <text evidence="1">The sequence shown here is derived from an EMBL/GenBank/DDBJ whole genome shotgun (WGS) entry which is preliminary data.</text>
</comment>
<dbReference type="RefSeq" id="WP_163148151.1">
    <property type="nucleotide sequence ID" value="NZ_JAAIKZ010000014.1"/>
</dbReference>
<name>A0AAW9YAE6_9GAMM</name>
<dbReference type="Proteomes" id="UP000480681">
    <property type="component" value="Unassembled WGS sequence"/>
</dbReference>
<dbReference type="AlphaFoldDB" id="A0AAW9YAE6"/>
<protein>
    <submittedName>
        <fullName evidence="1">Uncharacterized protein</fullName>
    </submittedName>
</protein>
<sequence>MRDLRGKLSSGWKSMHLAVTHWKQSRKLKREALRKQSVKFNLEYSKVINHVVILEEKLYRVIIDDSSINVIDIAGRPVDDQVLIVDILREVKYGSKENN</sequence>
<reference evidence="1 2" key="1">
    <citation type="submission" date="2020-02" db="EMBL/GenBank/DDBJ databases">
        <title>Genome sequencing of Aeromonas rivipollensis.</title>
        <authorList>
            <person name="Fono-Tamo Ubani E.K."/>
            <person name="Lekota K.E."/>
        </authorList>
    </citation>
    <scope>NUCLEOTIDE SEQUENCE [LARGE SCALE GENOMIC DNA]</scope>
    <source>
        <strain evidence="1 2">G87</strain>
    </source>
</reference>
<proteinExistence type="predicted"/>
<evidence type="ECO:0000313" key="1">
    <source>
        <dbReference type="EMBL" id="NEX74807.1"/>
    </source>
</evidence>
<accession>A0AAW9YAE6</accession>
<dbReference type="EMBL" id="JAAIKZ010000014">
    <property type="protein sequence ID" value="NEX74807.1"/>
    <property type="molecule type" value="Genomic_DNA"/>
</dbReference>
<organism evidence="1 2">
    <name type="scientific">Aeromonas rivipollensis</name>
    <dbReference type="NCBI Taxonomy" id="948519"/>
    <lineage>
        <taxon>Bacteria</taxon>
        <taxon>Pseudomonadati</taxon>
        <taxon>Pseudomonadota</taxon>
        <taxon>Gammaproteobacteria</taxon>
        <taxon>Aeromonadales</taxon>
        <taxon>Aeromonadaceae</taxon>
        <taxon>Aeromonas</taxon>
    </lineage>
</organism>